<dbReference type="GO" id="GO:0015627">
    <property type="term" value="C:type II protein secretion system complex"/>
    <property type="evidence" value="ECO:0007669"/>
    <property type="project" value="InterPro"/>
</dbReference>
<dbReference type="PRINTS" id="PR00813">
    <property type="entry name" value="BCTERIALGSPG"/>
</dbReference>
<evidence type="ECO:0000313" key="9">
    <source>
        <dbReference type="Proteomes" id="UP000500857"/>
    </source>
</evidence>
<dbReference type="NCBIfam" id="TIGR02532">
    <property type="entry name" value="IV_pilin_GFxxxE"/>
    <property type="match status" value="1"/>
</dbReference>
<dbReference type="Pfam" id="PF16734">
    <property type="entry name" value="Pilin_GH"/>
    <property type="match status" value="1"/>
</dbReference>
<evidence type="ECO:0000256" key="6">
    <source>
        <dbReference type="SAM" id="MobiDB-lite"/>
    </source>
</evidence>
<evidence type="ECO:0000256" key="4">
    <source>
        <dbReference type="ARBA" id="ARBA00022989"/>
    </source>
</evidence>
<dbReference type="GO" id="GO:0015628">
    <property type="term" value="P:protein secretion by the type II secretion system"/>
    <property type="evidence" value="ECO:0007669"/>
    <property type="project" value="InterPro"/>
</dbReference>
<reference evidence="8 9" key="1">
    <citation type="submission" date="2020-04" db="EMBL/GenBank/DDBJ databases">
        <authorList>
            <person name="Basu S."/>
            <person name="Maruthanayagam V."/>
            <person name="Chakraborty S."/>
            <person name="Pramanik A."/>
            <person name="Mukherjee J."/>
            <person name="Brink B."/>
        </authorList>
    </citation>
    <scope>NUCLEOTIDE SEQUENCE [LARGE SCALE GENOMIC DNA]</scope>
    <source>
        <strain evidence="8 9">AP17</strain>
    </source>
</reference>
<dbReference type="InterPro" id="IPR031975">
    <property type="entry name" value="Pilin_GH"/>
</dbReference>
<keyword evidence="9" id="KW-1185">Reference proteome</keyword>
<dbReference type="Pfam" id="PF07963">
    <property type="entry name" value="N_methyl"/>
    <property type="match status" value="1"/>
</dbReference>
<keyword evidence="5 7" id="KW-0472">Membrane</keyword>
<evidence type="ECO:0000256" key="5">
    <source>
        <dbReference type="ARBA" id="ARBA00023136"/>
    </source>
</evidence>
<dbReference type="InterPro" id="IPR012902">
    <property type="entry name" value="N_methyl_site"/>
</dbReference>
<organism evidence="8 9">
    <name type="scientific">Oxynema aestuarii AP17</name>
    <dbReference type="NCBI Taxonomy" id="2064643"/>
    <lineage>
        <taxon>Bacteria</taxon>
        <taxon>Bacillati</taxon>
        <taxon>Cyanobacteriota</taxon>
        <taxon>Cyanophyceae</taxon>
        <taxon>Oscillatoriophycideae</taxon>
        <taxon>Oscillatoriales</taxon>
        <taxon>Oscillatoriaceae</taxon>
        <taxon>Oxynema</taxon>
        <taxon>Oxynema aestuarii</taxon>
    </lineage>
</organism>
<dbReference type="PROSITE" id="PS00409">
    <property type="entry name" value="PROKAR_NTER_METHYL"/>
    <property type="match status" value="1"/>
</dbReference>
<evidence type="ECO:0000256" key="7">
    <source>
        <dbReference type="SAM" id="Phobius"/>
    </source>
</evidence>
<feature type="region of interest" description="Disordered" evidence="6">
    <location>
        <begin position="157"/>
        <end position="181"/>
    </location>
</feature>
<dbReference type="KEGG" id="oxy:HCG48_15350"/>
<accession>A0A6H1U548</accession>
<dbReference type="PANTHER" id="PTHR30093:SF44">
    <property type="entry name" value="TYPE II SECRETION SYSTEM CORE PROTEIN G"/>
    <property type="match status" value="1"/>
</dbReference>
<gene>
    <name evidence="8" type="ORF">HCG48_15350</name>
</gene>
<dbReference type="InterPro" id="IPR045584">
    <property type="entry name" value="Pilin-like"/>
</dbReference>
<keyword evidence="3 7" id="KW-0812">Transmembrane</keyword>
<evidence type="ECO:0000256" key="1">
    <source>
        <dbReference type="ARBA" id="ARBA00004167"/>
    </source>
</evidence>
<evidence type="ECO:0000256" key="3">
    <source>
        <dbReference type="ARBA" id="ARBA00022692"/>
    </source>
</evidence>
<evidence type="ECO:0000256" key="2">
    <source>
        <dbReference type="ARBA" id="ARBA00022481"/>
    </source>
</evidence>
<dbReference type="PANTHER" id="PTHR30093">
    <property type="entry name" value="GENERAL SECRETION PATHWAY PROTEIN G"/>
    <property type="match status" value="1"/>
</dbReference>
<comment type="subcellular location">
    <subcellularLocation>
        <location evidence="1">Membrane</location>
        <topology evidence="1">Single-pass membrane protein</topology>
    </subcellularLocation>
</comment>
<protein>
    <submittedName>
        <fullName evidence="8">Prepilin-type N-terminal cleavage/methylation domain-containing protein</fullName>
    </submittedName>
</protein>
<dbReference type="Gene3D" id="3.30.700.10">
    <property type="entry name" value="Glycoprotein, Type 4 Pilin"/>
    <property type="match status" value="1"/>
</dbReference>
<name>A0A6H1U548_9CYAN</name>
<keyword evidence="2" id="KW-0488">Methylation</keyword>
<proteinExistence type="predicted"/>
<evidence type="ECO:0000313" key="8">
    <source>
        <dbReference type="EMBL" id="QIZ73765.1"/>
    </source>
</evidence>
<dbReference type="EMBL" id="CP051167">
    <property type="protein sequence ID" value="QIZ73765.1"/>
    <property type="molecule type" value="Genomic_DNA"/>
</dbReference>
<feature type="transmembrane region" description="Helical" evidence="7">
    <location>
        <begin position="21"/>
        <end position="47"/>
    </location>
</feature>
<dbReference type="InterPro" id="IPR000983">
    <property type="entry name" value="Bac_GSPG_pilin"/>
</dbReference>
<dbReference type="AlphaFoldDB" id="A0A6H1U548"/>
<keyword evidence="4 7" id="KW-1133">Transmembrane helix</keyword>
<dbReference type="GO" id="GO:0016020">
    <property type="term" value="C:membrane"/>
    <property type="evidence" value="ECO:0007669"/>
    <property type="project" value="UniProtKB-SubCell"/>
</dbReference>
<sequence length="181" mass="19540">MMKRDFQAKFLQHLNNKKQEKGFTLIELLVVVIIIGILAAVALPSLLSQANKAKQVEARNNIGAMNRAQQAYNLEKPGFADQIGKLGLGIPSQTTNYEYSIDGGGSEASDANNLANRRDTKLKSYKGYTFTIELEQDGVTETVARAIVCESQLPDQDADGITATKGGDDTGDCGDDVKLGE</sequence>
<dbReference type="Proteomes" id="UP000500857">
    <property type="component" value="Chromosome"/>
</dbReference>
<dbReference type="SUPFAM" id="SSF54523">
    <property type="entry name" value="Pili subunits"/>
    <property type="match status" value="1"/>
</dbReference>